<keyword evidence="5 6" id="KW-0472">Membrane</keyword>
<name>A0A0A2C3C0_PROMR</name>
<dbReference type="EMBL" id="JNAX01000010">
    <property type="protein sequence ID" value="KGG20828.1"/>
    <property type="molecule type" value="Genomic_DNA"/>
</dbReference>
<proteinExistence type="inferred from homology"/>
<comment type="caution">
    <text evidence="7">The sequence shown here is derived from an EMBL/GenBank/DDBJ whole genome shotgun (WGS) entry which is preliminary data.</text>
</comment>
<evidence type="ECO:0000256" key="2">
    <source>
        <dbReference type="ARBA" id="ARBA00010350"/>
    </source>
</evidence>
<keyword evidence="4 6" id="KW-1133">Transmembrane helix</keyword>
<feature type="transmembrane region" description="Helical" evidence="6">
    <location>
        <begin position="99"/>
        <end position="122"/>
    </location>
</feature>
<evidence type="ECO:0000256" key="5">
    <source>
        <dbReference type="ARBA" id="ARBA00023136"/>
    </source>
</evidence>
<evidence type="ECO:0000256" key="4">
    <source>
        <dbReference type="ARBA" id="ARBA00022989"/>
    </source>
</evidence>
<gene>
    <name evidence="7" type="ORF">EV03_0764</name>
</gene>
<evidence type="ECO:0000313" key="8">
    <source>
        <dbReference type="Proteomes" id="UP000030392"/>
    </source>
</evidence>
<sequence>MPEWLLIIIWCVMPANSNFQQAIREAQSSALIGPNVVNKALPYVGGGMALTGLGVLGGLSLQATNNPLFGPLFIVAFIAEIVLFFMASSAANNANNSKALPLLTGFSLLTGFTLSGIVGLAIQVAGMGAIGTAVFATGITFVIASSVGRKMSDNVGQALQGAVGLGLLGLIIAMVFQFVGGLFAPGMFGGSGFELMIAGFGTVLFVAMSFVDFYTMPRRYNDEQYLAGALGMYLTYINLFVFVLRLIIALQGGGRRD</sequence>
<comment type="similarity">
    <text evidence="2 6">Belongs to the BI1 family.</text>
</comment>
<feature type="transmembrane region" description="Helical" evidence="6">
    <location>
        <begin position="68"/>
        <end position="87"/>
    </location>
</feature>
<reference evidence="8" key="1">
    <citation type="journal article" date="2014" name="Sci. Data">
        <title>Genomes of diverse isolates of the marine cyanobacterium Prochlorococcus.</title>
        <authorList>
            <person name="Biller S."/>
            <person name="Berube P."/>
            <person name="Thompson J."/>
            <person name="Kelly L."/>
            <person name="Roggensack S."/>
            <person name="Awad L."/>
            <person name="Roache-Johnson K."/>
            <person name="Ding H."/>
            <person name="Giovannoni S.J."/>
            <person name="Moore L.R."/>
            <person name="Chisholm S.W."/>
        </authorList>
    </citation>
    <scope>NUCLEOTIDE SEQUENCE [LARGE SCALE GENOMIC DNA]</scope>
    <source>
        <strain evidence="8">PAC1</strain>
    </source>
</reference>
<accession>A0A0A2C3C0</accession>
<feature type="transmembrane region" description="Helical" evidence="6">
    <location>
        <begin position="195"/>
        <end position="214"/>
    </location>
</feature>
<feature type="transmembrane region" description="Helical" evidence="6">
    <location>
        <begin position="129"/>
        <end position="147"/>
    </location>
</feature>
<evidence type="ECO:0000256" key="6">
    <source>
        <dbReference type="RuleBase" id="RU004379"/>
    </source>
</evidence>
<dbReference type="AlphaFoldDB" id="A0A0A2C3C0"/>
<comment type="subcellular location">
    <subcellularLocation>
        <location evidence="1">Membrane</location>
        <topology evidence="1">Multi-pass membrane protein</topology>
    </subcellularLocation>
</comment>
<dbReference type="Proteomes" id="UP000030392">
    <property type="component" value="Unassembled WGS sequence"/>
</dbReference>
<dbReference type="PANTHER" id="PTHR23291:SF50">
    <property type="entry name" value="PROTEIN LIFEGUARD 4"/>
    <property type="match status" value="1"/>
</dbReference>
<dbReference type="PANTHER" id="PTHR23291">
    <property type="entry name" value="BAX INHIBITOR-RELATED"/>
    <property type="match status" value="1"/>
</dbReference>
<feature type="transmembrane region" description="Helical" evidence="6">
    <location>
        <begin position="40"/>
        <end position="61"/>
    </location>
</feature>
<evidence type="ECO:0008006" key="9">
    <source>
        <dbReference type="Google" id="ProtNLM"/>
    </source>
</evidence>
<evidence type="ECO:0000256" key="3">
    <source>
        <dbReference type="ARBA" id="ARBA00022692"/>
    </source>
</evidence>
<feature type="transmembrane region" description="Helical" evidence="6">
    <location>
        <begin position="226"/>
        <end position="248"/>
    </location>
</feature>
<dbReference type="Pfam" id="PF01027">
    <property type="entry name" value="Bax1-I"/>
    <property type="match status" value="1"/>
</dbReference>
<keyword evidence="3 6" id="KW-0812">Transmembrane</keyword>
<protein>
    <recommendedName>
        <fullName evidence="9">Integral membrane protein, interacts with FtsH</fullName>
    </recommendedName>
</protein>
<evidence type="ECO:0000313" key="7">
    <source>
        <dbReference type="EMBL" id="KGG20828.1"/>
    </source>
</evidence>
<dbReference type="GO" id="GO:0005886">
    <property type="term" value="C:plasma membrane"/>
    <property type="evidence" value="ECO:0007669"/>
    <property type="project" value="TreeGrafter"/>
</dbReference>
<organism evidence="7 8">
    <name type="scientific">Prochlorococcus marinus str. PAC1</name>
    <dbReference type="NCBI Taxonomy" id="59924"/>
    <lineage>
        <taxon>Bacteria</taxon>
        <taxon>Bacillati</taxon>
        <taxon>Cyanobacteriota</taxon>
        <taxon>Cyanophyceae</taxon>
        <taxon>Synechococcales</taxon>
        <taxon>Prochlorococcaceae</taxon>
        <taxon>Prochlorococcus</taxon>
    </lineage>
</organism>
<feature type="transmembrane region" description="Helical" evidence="6">
    <location>
        <begin position="159"/>
        <end position="183"/>
    </location>
</feature>
<dbReference type="InterPro" id="IPR006214">
    <property type="entry name" value="Bax_inhibitor_1-related"/>
</dbReference>
<evidence type="ECO:0000256" key="1">
    <source>
        <dbReference type="ARBA" id="ARBA00004141"/>
    </source>
</evidence>